<feature type="domain" description="GHMP kinase N-terminal" evidence="2">
    <location>
        <begin position="77"/>
        <end position="153"/>
    </location>
</feature>
<gene>
    <name evidence="3" type="ORF">NBH00_10490</name>
</gene>
<dbReference type="Proteomes" id="UP001056035">
    <property type="component" value="Chromosome"/>
</dbReference>
<evidence type="ECO:0000256" key="1">
    <source>
        <dbReference type="ARBA" id="ARBA00022777"/>
    </source>
</evidence>
<name>A0ABY5DX60_9ACTN</name>
<dbReference type="PANTHER" id="PTHR38710">
    <property type="entry name" value="WITH PUTATIVE URIDYL PYROPHOSPHORYLASE-RELATED"/>
    <property type="match status" value="1"/>
</dbReference>
<evidence type="ECO:0000313" key="3">
    <source>
        <dbReference type="EMBL" id="UTI66618.1"/>
    </source>
</evidence>
<keyword evidence="4" id="KW-1185">Reference proteome</keyword>
<dbReference type="EMBL" id="CP098502">
    <property type="protein sequence ID" value="UTI66618.1"/>
    <property type="molecule type" value="Genomic_DNA"/>
</dbReference>
<organism evidence="3 4">
    <name type="scientific">Paraconexibacter antarcticus</name>
    <dbReference type="NCBI Taxonomy" id="2949664"/>
    <lineage>
        <taxon>Bacteria</taxon>
        <taxon>Bacillati</taxon>
        <taxon>Actinomycetota</taxon>
        <taxon>Thermoleophilia</taxon>
        <taxon>Solirubrobacterales</taxon>
        <taxon>Paraconexibacteraceae</taxon>
        <taxon>Paraconexibacter</taxon>
    </lineage>
</organism>
<dbReference type="Pfam" id="PF00288">
    <property type="entry name" value="GHMP_kinases_N"/>
    <property type="match status" value="1"/>
</dbReference>
<dbReference type="PANTHER" id="PTHR38710:SF1">
    <property type="entry name" value="WITH PUTATIVE URIDYL PYROPHOSPHORYLASE-RELATED"/>
    <property type="match status" value="1"/>
</dbReference>
<proteinExistence type="predicted"/>
<protein>
    <recommendedName>
        <fullName evidence="2">GHMP kinase N-terminal domain-containing protein</fullName>
    </recommendedName>
</protein>
<dbReference type="RefSeq" id="WP_254573286.1">
    <property type="nucleotide sequence ID" value="NZ_CP098502.1"/>
</dbReference>
<reference evidence="3 4" key="1">
    <citation type="submission" date="2022-06" db="EMBL/GenBank/DDBJ databases">
        <title>Paraconexibacter antarcticus.</title>
        <authorList>
            <person name="Kim C.S."/>
        </authorList>
    </citation>
    <scope>NUCLEOTIDE SEQUENCE [LARGE SCALE GENOMIC DNA]</scope>
    <source>
        <strain evidence="3 4">02-257</strain>
    </source>
</reference>
<keyword evidence="1" id="KW-0418">Kinase</keyword>
<evidence type="ECO:0000259" key="2">
    <source>
        <dbReference type="Pfam" id="PF00288"/>
    </source>
</evidence>
<dbReference type="InterPro" id="IPR053034">
    <property type="entry name" value="Glucuronokinase-like"/>
</dbReference>
<dbReference type="InterPro" id="IPR006204">
    <property type="entry name" value="GHMP_kinase_N_dom"/>
</dbReference>
<dbReference type="PRINTS" id="PR00959">
    <property type="entry name" value="MEVGALKINASE"/>
</dbReference>
<dbReference type="InterPro" id="IPR020568">
    <property type="entry name" value="Ribosomal_Su5_D2-typ_SF"/>
</dbReference>
<sequence>MSAVAGVATARVPARAALAGNPSDGYGGVVLAVCVGGLEASVLVEPAPGAERDVVCPPACTPLVDATLARFRATAAGGAALGPVAVRVGSTIPREVGLAGSSAIVIATLRALGRLTGTPLPSAGLPMVALAVEAEDLGIAAGPQDRVVQAAGGLVAMDFARGGLGTARAVDPAGLPPLLLAWPPAAGTPSGGYHAGLRARFDAGDPPVRAGMARLREHGLAAVTAAERGDHAALAGAIDGSFDARAALGPLDPRHTALVGAARLAGFAANYAGSGGAIVATGGPLPVLRAALAPLGAEVMPLRPA</sequence>
<dbReference type="Gene3D" id="3.30.230.120">
    <property type="match status" value="1"/>
</dbReference>
<dbReference type="SUPFAM" id="SSF54211">
    <property type="entry name" value="Ribosomal protein S5 domain 2-like"/>
    <property type="match status" value="1"/>
</dbReference>
<evidence type="ECO:0000313" key="4">
    <source>
        <dbReference type="Proteomes" id="UP001056035"/>
    </source>
</evidence>
<accession>A0ABY5DX60</accession>
<keyword evidence="1" id="KW-0808">Transferase</keyword>